<accession>A0A0C7N3M6</accession>
<reference evidence="1 2" key="1">
    <citation type="submission" date="2019-11" db="EMBL/GenBank/DDBJ databases">
        <title>Genome sequence of Moorella glycerini DSM11254.</title>
        <authorList>
            <person name="Poehlein A."/>
            <person name="Boeer T."/>
            <person name="Daniel R."/>
        </authorList>
    </citation>
    <scope>NUCLEOTIDE SEQUENCE [LARGE SCALE GENOMIC DNA]</scope>
    <source>
        <strain evidence="1 2">DSM 11254</strain>
    </source>
</reference>
<proteinExistence type="predicted"/>
<sequence length="92" mass="10364">MPKRVVASFIVRVVHEPGNEQIPWSITIQHVQSGRVYRLADLKEVSSLLAEIVEAENWPEDARFIPLETAKVVKNSILEGVPKRRCPDGGDF</sequence>
<dbReference type="STRING" id="55779.735"/>
<evidence type="ECO:0000313" key="1">
    <source>
        <dbReference type="EMBL" id="QGP91868.1"/>
    </source>
</evidence>
<dbReference type="AlphaFoldDB" id="A0A0C7N3M6"/>
<evidence type="ECO:0000313" key="2">
    <source>
        <dbReference type="Proteomes" id="UP000425916"/>
    </source>
</evidence>
<dbReference type="OrthoDB" id="9914664at2"/>
<protein>
    <submittedName>
        <fullName evidence="1">Uncharacterized protein</fullName>
    </submittedName>
</protein>
<organism evidence="1 2">
    <name type="scientific">Neomoorella glycerini</name>
    <dbReference type="NCBI Taxonomy" id="55779"/>
    <lineage>
        <taxon>Bacteria</taxon>
        <taxon>Bacillati</taxon>
        <taxon>Bacillota</taxon>
        <taxon>Clostridia</taxon>
        <taxon>Neomoorellales</taxon>
        <taxon>Neomoorellaceae</taxon>
        <taxon>Neomoorella</taxon>
    </lineage>
</organism>
<dbReference type="EMBL" id="CP046244">
    <property type="protein sequence ID" value="QGP91868.1"/>
    <property type="molecule type" value="Genomic_DNA"/>
</dbReference>
<gene>
    <name evidence="1" type="ORF">MGLY_12110</name>
</gene>
<name>A0A0C7N3M6_9FIRM</name>
<keyword evidence="2" id="KW-1185">Reference proteome</keyword>
<dbReference type="Proteomes" id="UP000425916">
    <property type="component" value="Chromosome"/>
</dbReference>
<dbReference type="RefSeq" id="WP_054935911.1">
    <property type="nucleotide sequence ID" value="NZ_CP046244.1"/>
</dbReference>